<accession>E7G7J7</accession>
<dbReference type="EMBL" id="ADKX01000010">
    <property type="protein sequence ID" value="EFW05981.1"/>
    <property type="molecule type" value="Genomic_DNA"/>
</dbReference>
<dbReference type="Gene3D" id="3.90.1200.10">
    <property type="match status" value="1"/>
</dbReference>
<dbReference type="PANTHER" id="PTHR21310:SF42">
    <property type="entry name" value="BIFUNCTIONAL AAC_APH"/>
    <property type="match status" value="1"/>
</dbReference>
<dbReference type="Pfam" id="PF01636">
    <property type="entry name" value="APH"/>
    <property type="match status" value="1"/>
</dbReference>
<evidence type="ECO:0000259" key="1">
    <source>
        <dbReference type="Pfam" id="PF01636"/>
    </source>
</evidence>
<dbReference type="CDD" id="cd05155">
    <property type="entry name" value="APH_ChoK_like_1"/>
    <property type="match status" value="1"/>
</dbReference>
<evidence type="ECO:0000313" key="2">
    <source>
        <dbReference type="EMBL" id="EFW05981.1"/>
    </source>
</evidence>
<dbReference type="HOGENOM" id="CLU_074977_1_0_9"/>
<comment type="caution">
    <text evidence="2">The sequence shown here is derived from an EMBL/GenBank/DDBJ whole genome shotgun (WGS) entry which is preliminary data.</text>
</comment>
<name>E7G7J7_9FIRM</name>
<proteinExistence type="predicted"/>
<dbReference type="GO" id="GO:0016740">
    <property type="term" value="F:transferase activity"/>
    <property type="evidence" value="ECO:0007669"/>
    <property type="project" value="UniProtKB-KW"/>
</dbReference>
<dbReference type="Gene3D" id="3.30.200.20">
    <property type="entry name" value="Phosphorylase Kinase, domain 1"/>
    <property type="match status" value="1"/>
</dbReference>
<dbReference type="STRING" id="100884.GCA_000269565_00971"/>
<protein>
    <submittedName>
        <fullName evidence="2">Phosphotransferase</fullName>
    </submittedName>
</protein>
<keyword evidence="2" id="KW-0808">Transferase</keyword>
<dbReference type="Proteomes" id="UP000003157">
    <property type="component" value="Unassembled WGS sequence"/>
</dbReference>
<reference evidence="2 3" key="1">
    <citation type="submission" date="2010-12" db="EMBL/GenBank/DDBJ databases">
        <title>The Genome Sequence of Coprobacillus sp. strain 29_1.</title>
        <authorList>
            <consortium name="The Broad Institute Genome Sequencing Platform"/>
            <person name="Earl A."/>
            <person name="Ward D."/>
            <person name="Feldgarden M."/>
            <person name="Gevers D."/>
            <person name="Daigneault M."/>
            <person name="Sibley C.D."/>
            <person name="White A."/>
            <person name="Strauss J."/>
            <person name="Allen-Vercoe E."/>
            <person name="Young S.K."/>
            <person name="Zeng Q."/>
            <person name="Gargeya S."/>
            <person name="Fitzgerald M."/>
            <person name="Haas B."/>
            <person name="Abouelleil A."/>
            <person name="Alvarado L."/>
            <person name="Arachchi H.M."/>
            <person name="Berlin A."/>
            <person name="Brown A."/>
            <person name="Chapman S.B."/>
            <person name="Chen Z."/>
            <person name="Dunbar C."/>
            <person name="Freedman E."/>
            <person name="Gearin G."/>
            <person name="Gellesch M."/>
            <person name="Goldberg J."/>
            <person name="Griggs A."/>
            <person name="Gujja S."/>
            <person name="Heilman E."/>
            <person name="Heiman D."/>
            <person name="Howarth C."/>
            <person name="Larson L."/>
            <person name="Lui A."/>
            <person name="MacDonald P.J.P."/>
            <person name="Mehta T."/>
            <person name="Montmayeur A."/>
            <person name="Murphy C."/>
            <person name="Neiman D."/>
            <person name="Pearson M."/>
            <person name="Priest M."/>
            <person name="Roberts A."/>
            <person name="Saif S."/>
            <person name="Shea T."/>
            <person name="Shenoy N."/>
            <person name="Sisk P."/>
            <person name="Stolte C."/>
            <person name="Sykes S."/>
            <person name="White J."/>
            <person name="Yandava C."/>
            <person name="Nusbaum C."/>
            <person name="Birren B."/>
        </authorList>
    </citation>
    <scope>NUCLEOTIDE SEQUENCE [LARGE SCALE GENOMIC DNA]</scope>
    <source>
        <strain evidence="2 3">29_1</strain>
    </source>
</reference>
<organism evidence="2 3">
    <name type="scientific">Coprobacillus cateniformis</name>
    <dbReference type="NCBI Taxonomy" id="100884"/>
    <lineage>
        <taxon>Bacteria</taxon>
        <taxon>Bacillati</taxon>
        <taxon>Bacillota</taxon>
        <taxon>Erysipelotrichia</taxon>
        <taxon>Erysipelotrichales</taxon>
        <taxon>Coprobacillaceae</taxon>
        <taxon>Coprobacillus</taxon>
    </lineage>
</organism>
<gene>
    <name evidence="2" type="ORF">HMPREF9488_00735</name>
</gene>
<keyword evidence="3" id="KW-1185">Reference proteome</keyword>
<dbReference type="InterPro" id="IPR011009">
    <property type="entry name" value="Kinase-like_dom_sf"/>
</dbReference>
<dbReference type="GeneID" id="78228854"/>
<feature type="domain" description="Aminoglycoside phosphotransferase" evidence="1">
    <location>
        <begin position="30"/>
        <end position="244"/>
    </location>
</feature>
<dbReference type="SUPFAM" id="SSF56112">
    <property type="entry name" value="Protein kinase-like (PK-like)"/>
    <property type="match status" value="1"/>
</dbReference>
<dbReference type="PANTHER" id="PTHR21310">
    <property type="entry name" value="AMINOGLYCOSIDE PHOSPHOTRANSFERASE-RELATED-RELATED"/>
    <property type="match status" value="1"/>
</dbReference>
<dbReference type="AlphaFoldDB" id="E7G7J7"/>
<dbReference type="OrthoDB" id="48950at2"/>
<dbReference type="InterPro" id="IPR002575">
    <property type="entry name" value="Aminoglycoside_PTrfase"/>
</dbReference>
<dbReference type="eggNOG" id="COG3173">
    <property type="taxonomic scope" value="Bacteria"/>
</dbReference>
<sequence length="285" mass="33013">MEICIEMVQRLINEQYPEFMGLNIKPVEKSGHDNRTFHLGKDMIIRLPSGKDYAMQAKKENQWLLYLAKHLSLPISRPLYLGKETEYYPYPWSILSYLEGETLTYDNIENQEMFAVELRKFLDELQQIPCENGPVAGEHNFYRGGNLKVYNHETVEALNTLSNNINNAKLLDLWYLALASNEQIKNVWVHGDVAPGNLLIKNGHLCAVIDFGILGVGDPACDYAMAWTFFDSQSRKVFLKGLSQEMRNRAMGWALWKALITYESDEEERRVNARYTITQIEKDYE</sequence>
<dbReference type="RefSeq" id="WP_008787851.1">
    <property type="nucleotide sequence ID" value="NZ_AKCB01000001.1"/>
</dbReference>
<dbReference type="InterPro" id="IPR051678">
    <property type="entry name" value="AGP_Transferase"/>
</dbReference>
<evidence type="ECO:0000313" key="3">
    <source>
        <dbReference type="Proteomes" id="UP000003157"/>
    </source>
</evidence>